<gene>
    <name evidence="1" type="ORF">NEPTK9_000384</name>
</gene>
<proteinExistence type="predicted"/>
<evidence type="ECO:0000313" key="2">
    <source>
        <dbReference type="Proteomes" id="UP001194714"/>
    </source>
</evidence>
<sequence>MLIKAPLPLSVSSDLFHQTYLSSSHSPNETRKRGRSSLFTFIDELISLMRLPYLFLEVRRVYHNFKKKRTFELSSEDCYQILSIIANSAEILLWLCEKRWIKIGKKGGSWVQGICYISRMILYEQALYQEGRIFFAYRRAIKLDPKVGEERQYKQLKMELISHSAYLAWVTLHFISHVSSISYPQTYLKFLHTTSFCFGLISRGYKERGFGPSTEIY</sequence>
<dbReference type="EMBL" id="JAAEJV010000005">
    <property type="protein sequence ID" value="MBF5058884.1"/>
    <property type="molecule type" value="Genomic_DNA"/>
</dbReference>
<dbReference type="RefSeq" id="WP_194847173.1">
    <property type="nucleotide sequence ID" value="NZ_JAAEJV010000005.1"/>
</dbReference>
<keyword evidence="2" id="KW-1185">Reference proteome</keyword>
<evidence type="ECO:0000313" key="1">
    <source>
        <dbReference type="EMBL" id="MBF5058884.1"/>
    </source>
</evidence>
<comment type="caution">
    <text evidence="1">The sequence shown here is derived from an EMBL/GenBank/DDBJ whole genome shotgun (WGS) entry which is preliminary data.</text>
</comment>
<protein>
    <recommendedName>
        <fullName evidence="3">Pex N-terminal domain-containing protein</fullName>
    </recommendedName>
</protein>
<organism evidence="1 2">
    <name type="scientific">Candidatus Neptunichlamydia vexilliferae</name>
    <dbReference type="NCBI Taxonomy" id="1651774"/>
    <lineage>
        <taxon>Bacteria</taxon>
        <taxon>Pseudomonadati</taxon>
        <taxon>Chlamydiota</taxon>
        <taxon>Chlamydiia</taxon>
        <taxon>Parachlamydiales</taxon>
        <taxon>Simkaniaceae</taxon>
        <taxon>Candidatus Neptunichlamydia</taxon>
    </lineage>
</organism>
<accession>A0ABS0AY38</accession>
<name>A0ABS0AY38_9BACT</name>
<evidence type="ECO:0008006" key="3">
    <source>
        <dbReference type="Google" id="ProtNLM"/>
    </source>
</evidence>
<reference evidence="1 2" key="1">
    <citation type="submission" date="2020-01" db="EMBL/GenBank/DDBJ databases">
        <title>Draft genome sequence of Cand. Neptunochlamydia vexilliferae K9.</title>
        <authorList>
            <person name="Schulz F."/>
            <person name="Koestlbacher S."/>
            <person name="Wascher F."/>
            <person name="Pizzetti I."/>
            <person name="Horn M."/>
        </authorList>
    </citation>
    <scope>NUCLEOTIDE SEQUENCE [LARGE SCALE GENOMIC DNA]</scope>
    <source>
        <strain evidence="1 2">K9</strain>
    </source>
</reference>
<dbReference type="Proteomes" id="UP001194714">
    <property type="component" value="Unassembled WGS sequence"/>
</dbReference>